<evidence type="ECO:0000259" key="7">
    <source>
        <dbReference type="Pfam" id="PF03466"/>
    </source>
</evidence>
<comment type="similarity">
    <text evidence="1">Belongs to the LysR transcriptional regulatory family.</text>
</comment>
<keyword evidence="3" id="KW-0238">DNA-binding</keyword>
<accession>A0A3M2KTX1</accession>
<protein>
    <recommendedName>
        <fullName evidence="7">LysR substrate-binding domain-containing protein</fullName>
    </recommendedName>
</protein>
<organism evidence="8 9">
    <name type="scientific">Nocardia stercoris</name>
    <dbReference type="NCBI Taxonomy" id="2483361"/>
    <lineage>
        <taxon>Bacteria</taxon>
        <taxon>Bacillati</taxon>
        <taxon>Actinomycetota</taxon>
        <taxon>Actinomycetes</taxon>
        <taxon>Mycobacteriales</taxon>
        <taxon>Nocardiaceae</taxon>
        <taxon>Nocardia</taxon>
    </lineage>
</organism>
<dbReference type="SUPFAM" id="SSF53850">
    <property type="entry name" value="Periplasmic binding protein-like II"/>
    <property type="match status" value="1"/>
</dbReference>
<dbReference type="Pfam" id="PF03466">
    <property type="entry name" value="LysR_substrate"/>
    <property type="match status" value="1"/>
</dbReference>
<proteinExistence type="inferred from homology"/>
<dbReference type="GO" id="GO:0003700">
    <property type="term" value="F:DNA-binding transcription factor activity"/>
    <property type="evidence" value="ECO:0007669"/>
    <property type="project" value="TreeGrafter"/>
</dbReference>
<dbReference type="GO" id="GO:0003677">
    <property type="term" value="F:DNA binding"/>
    <property type="evidence" value="ECO:0007669"/>
    <property type="project" value="UniProtKB-KW"/>
</dbReference>
<feature type="compositionally biased region" description="Low complexity" evidence="6">
    <location>
        <begin position="193"/>
        <end position="212"/>
    </location>
</feature>
<evidence type="ECO:0000256" key="1">
    <source>
        <dbReference type="ARBA" id="ARBA00009437"/>
    </source>
</evidence>
<evidence type="ECO:0000256" key="6">
    <source>
        <dbReference type="SAM" id="MobiDB-lite"/>
    </source>
</evidence>
<gene>
    <name evidence="8" type="ORF">EBN03_33240</name>
</gene>
<dbReference type="Proteomes" id="UP000279275">
    <property type="component" value="Unassembled WGS sequence"/>
</dbReference>
<keyword evidence="2" id="KW-0805">Transcription regulation</keyword>
<dbReference type="Gene3D" id="3.40.190.10">
    <property type="entry name" value="Periplasmic binding protein-like II"/>
    <property type="match status" value="2"/>
</dbReference>
<dbReference type="PANTHER" id="PTHR30346:SF0">
    <property type="entry name" value="HCA OPERON TRANSCRIPTIONAL ACTIVATOR HCAR"/>
    <property type="match status" value="1"/>
</dbReference>
<name>A0A3M2KTX1_9NOCA</name>
<evidence type="ECO:0000313" key="9">
    <source>
        <dbReference type="Proteomes" id="UP000279275"/>
    </source>
</evidence>
<evidence type="ECO:0000256" key="2">
    <source>
        <dbReference type="ARBA" id="ARBA00023015"/>
    </source>
</evidence>
<keyword evidence="9" id="KW-1185">Reference proteome</keyword>
<evidence type="ECO:0000256" key="4">
    <source>
        <dbReference type="ARBA" id="ARBA00023159"/>
    </source>
</evidence>
<dbReference type="GO" id="GO:0032993">
    <property type="term" value="C:protein-DNA complex"/>
    <property type="evidence" value="ECO:0007669"/>
    <property type="project" value="TreeGrafter"/>
</dbReference>
<comment type="caution">
    <text evidence="8">The sequence shown here is derived from an EMBL/GenBank/DDBJ whole genome shotgun (WGS) entry which is preliminary data.</text>
</comment>
<sequence>MWWRDPLDYRWLIRTLETRGALSTMKGIIATVGAILSAFRERHPGVTVEWRQFTYEDPSAGLTSGVVDVAFTRRPFVDDGIGFETLFAEPLMVMVPANHRLAQRTEVFAHELLDEPLLGAATTDPVWNAFWELAAHRDGRRAPVVTRSNSLLEELHKAATGVGVVVTVASAPAESRCPGFGWCRSPTPRRTRSPSAGAATTRPRWSARSSTSRARCATLIRN</sequence>
<evidence type="ECO:0000313" key="8">
    <source>
        <dbReference type="EMBL" id="RMI27683.1"/>
    </source>
</evidence>
<keyword evidence="5" id="KW-0804">Transcription</keyword>
<dbReference type="EMBL" id="RFFH01000035">
    <property type="protein sequence ID" value="RMI27683.1"/>
    <property type="molecule type" value="Genomic_DNA"/>
</dbReference>
<dbReference type="AlphaFoldDB" id="A0A3M2KTX1"/>
<evidence type="ECO:0000256" key="3">
    <source>
        <dbReference type="ARBA" id="ARBA00023125"/>
    </source>
</evidence>
<keyword evidence="4" id="KW-0010">Activator</keyword>
<dbReference type="InterPro" id="IPR005119">
    <property type="entry name" value="LysR_subst-bd"/>
</dbReference>
<reference evidence="8 9" key="1">
    <citation type="submission" date="2018-10" db="EMBL/GenBank/DDBJ databases">
        <title>Isolation from cow dung.</title>
        <authorList>
            <person name="Ling L."/>
        </authorList>
    </citation>
    <scope>NUCLEOTIDE SEQUENCE [LARGE SCALE GENOMIC DNA]</scope>
    <source>
        <strain evidence="8 9">NEAU-LL90</strain>
    </source>
</reference>
<dbReference type="PANTHER" id="PTHR30346">
    <property type="entry name" value="TRANSCRIPTIONAL DUAL REGULATOR HCAR-RELATED"/>
    <property type="match status" value="1"/>
</dbReference>
<feature type="region of interest" description="Disordered" evidence="6">
    <location>
        <begin position="184"/>
        <end position="212"/>
    </location>
</feature>
<evidence type="ECO:0000256" key="5">
    <source>
        <dbReference type="ARBA" id="ARBA00023163"/>
    </source>
</evidence>
<feature type="domain" description="LysR substrate-binding" evidence="7">
    <location>
        <begin position="33"/>
        <end position="167"/>
    </location>
</feature>